<dbReference type="GO" id="GO:0032259">
    <property type="term" value="P:methylation"/>
    <property type="evidence" value="ECO:0007669"/>
    <property type="project" value="UniProtKB-KW"/>
</dbReference>
<keyword evidence="2" id="KW-0489">Methyltransferase</keyword>
<gene>
    <name evidence="2" type="ORF">FHX44_116342</name>
</gene>
<reference evidence="2 3" key="1">
    <citation type="submission" date="2019-06" db="EMBL/GenBank/DDBJ databases">
        <title>Sequencing the genomes of 1000 actinobacteria strains.</title>
        <authorList>
            <person name="Klenk H.-P."/>
        </authorList>
    </citation>
    <scope>NUCLEOTIDE SEQUENCE [LARGE SCALE GENOMIC DNA]</scope>
    <source>
        <strain evidence="2 3">DSM 45671</strain>
    </source>
</reference>
<dbReference type="Pfam" id="PF08241">
    <property type="entry name" value="Methyltransf_11"/>
    <property type="match status" value="1"/>
</dbReference>
<accession>A0A561SZV9</accession>
<dbReference type="InterPro" id="IPR013216">
    <property type="entry name" value="Methyltransf_11"/>
</dbReference>
<dbReference type="SUPFAM" id="SSF53335">
    <property type="entry name" value="S-adenosyl-L-methionine-dependent methyltransferases"/>
    <property type="match status" value="1"/>
</dbReference>
<name>A0A561SZV9_9PSEU</name>
<comment type="caution">
    <text evidence="2">The sequence shown here is derived from an EMBL/GenBank/DDBJ whole genome shotgun (WGS) entry which is preliminary data.</text>
</comment>
<keyword evidence="3" id="KW-1185">Reference proteome</keyword>
<dbReference type="Proteomes" id="UP000321261">
    <property type="component" value="Unassembled WGS sequence"/>
</dbReference>
<dbReference type="Gene3D" id="3.40.50.150">
    <property type="entry name" value="Vaccinia Virus protein VP39"/>
    <property type="match status" value="1"/>
</dbReference>
<organism evidence="2 3">
    <name type="scientific">Pseudonocardia hierapolitana</name>
    <dbReference type="NCBI Taxonomy" id="1128676"/>
    <lineage>
        <taxon>Bacteria</taxon>
        <taxon>Bacillati</taxon>
        <taxon>Actinomycetota</taxon>
        <taxon>Actinomycetes</taxon>
        <taxon>Pseudonocardiales</taxon>
        <taxon>Pseudonocardiaceae</taxon>
        <taxon>Pseudonocardia</taxon>
    </lineage>
</organism>
<sequence length="275" mass="29315">MAQNQPSSGSAARWGPLFGSHARDWAETWEGPDGWGTTVYEHVLGRAEIGPGKKVLDCGCGAGRFARMAADRGARVAGIDAAQQLVAIAAKRVPGGDFRTGDLEALPWPDDAVDVATGFSSFQFADDKIRALIEAGRVSRDLVVVVIPARVPESGIAAVFKPLFPLFPPEALESMKHSGMFALSQPGELDDLLAATGLVVHDDDEVDCRVRFDDTDTAVRALIGAGPTQLAIHRSGAHTVAQAMHEALTPFIEPGGRVTLPAWFRAVIARTENER</sequence>
<proteinExistence type="predicted"/>
<evidence type="ECO:0000259" key="1">
    <source>
        <dbReference type="Pfam" id="PF08241"/>
    </source>
</evidence>
<dbReference type="InterPro" id="IPR029063">
    <property type="entry name" value="SAM-dependent_MTases_sf"/>
</dbReference>
<feature type="domain" description="Methyltransferase type 11" evidence="1">
    <location>
        <begin position="56"/>
        <end position="140"/>
    </location>
</feature>
<dbReference type="GO" id="GO:0008757">
    <property type="term" value="F:S-adenosylmethionine-dependent methyltransferase activity"/>
    <property type="evidence" value="ECO:0007669"/>
    <property type="project" value="InterPro"/>
</dbReference>
<evidence type="ECO:0000313" key="2">
    <source>
        <dbReference type="EMBL" id="TWF80399.1"/>
    </source>
</evidence>
<protein>
    <submittedName>
        <fullName evidence="2">Methyltransferase family protein</fullName>
    </submittedName>
</protein>
<dbReference type="PANTHER" id="PTHR43861">
    <property type="entry name" value="TRANS-ACONITATE 2-METHYLTRANSFERASE-RELATED"/>
    <property type="match status" value="1"/>
</dbReference>
<dbReference type="CDD" id="cd02440">
    <property type="entry name" value="AdoMet_MTases"/>
    <property type="match status" value="1"/>
</dbReference>
<keyword evidence="2" id="KW-0808">Transferase</keyword>
<dbReference type="AlphaFoldDB" id="A0A561SZV9"/>
<dbReference type="OrthoDB" id="3763870at2"/>
<dbReference type="EMBL" id="VIWU01000001">
    <property type="protein sequence ID" value="TWF80399.1"/>
    <property type="molecule type" value="Genomic_DNA"/>
</dbReference>
<evidence type="ECO:0000313" key="3">
    <source>
        <dbReference type="Proteomes" id="UP000321261"/>
    </source>
</evidence>